<dbReference type="Proteomes" id="UP000828236">
    <property type="component" value="Unassembled WGS sequence"/>
</dbReference>
<dbReference type="AlphaFoldDB" id="A0A922HV69"/>
<accession>A0A922HV69</accession>
<evidence type="ECO:0000256" key="1">
    <source>
        <dbReference type="ARBA" id="ARBA00008601"/>
    </source>
</evidence>
<dbReference type="Proteomes" id="UP000790347">
    <property type="component" value="Unassembled WGS sequence"/>
</dbReference>
<dbReference type="EMBL" id="ASGP02000005">
    <property type="protein sequence ID" value="KAH9506834.1"/>
    <property type="molecule type" value="Genomic_DNA"/>
</dbReference>
<dbReference type="InterPro" id="IPR052103">
    <property type="entry name" value="Dual_spec_Phospatases"/>
</dbReference>
<reference evidence="6" key="4">
    <citation type="journal article" date="2022" name="Res Sq">
        <title>Comparative Genomics Reveals Insights into the Divergent Evolution of Astigmatic Mites and Household Pest Adaptations.</title>
        <authorList>
            <person name="Xiong Q."/>
            <person name="Wan A.T.-Y."/>
            <person name="Liu X.-Y."/>
            <person name="Fung C.S.-H."/>
            <person name="Xiao X."/>
            <person name="Malainual N."/>
            <person name="Hou J."/>
            <person name="Wang L."/>
            <person name="Wang M."/>
            <person name="Yang K."/>
            <person name="Cui Y."/>
            <person name="Leung E."/>
            <person name="Nong W."/>
            <person name="Shin S.-K."/>
            <person name="Au S."/>
            <person name="Jeong K.Y."/>
            <person name="Chew F.T."/>
            <person name="Hui J."/>
            <person name="Leung T.F."/>
            <person name="Tungtrongchitr A."/>
            <person name="Zhong N."/>
            <person name="Liu Z."/>
            <person name="Tsui S."/>
        </authorList>
    </citation>
    <scope>NUCLEOTIDE SEQUENCE</scope>
    <source>
        <strain evidence="6">Derf</strain>
        <tissue evidence="6">Whole organism</tissue>
    </source>
</reference>
<sequence>MGNHCCIIGCLDQGSLAYTNGNNCIANGDPNEMIDGSGSGGTTMNQMDQTTNQRCIRPFTISRISSIQLPADSRLYRDQTLLKTDNGLDIVKKHISLNSLQSFIQNELSTDLVIRTTIDHSNIETNKVIQNFYITSFGGLSLKTLKTNHINLLLNATIDLPIVDFPKIMNNSINNNNNNDQQQQQQPRQKQKQKQKKHRQQQQQQQLQQQSQQQLMMETLRIPISTKEPRTLKLYMNDVADKIHENYLKNGNTLIYCYDGSLNSVVLAIGYLIKYTDLWLSEAILHMKYTRKGFETRAANDCGNELGTFKKIIYKFAQKHGKNDLLDLSITKSTTF</sequence>
<dbReference type="Gene3D" id="3.90.190.10">
    <property type="entry name" value="Protein tyrosine phosphatase superfamily"/>
    <property type="match status" value="1"/>
</dbReference>
<gene>
    <name evidence="6" type="primary">DUSP14_6</name>
    <name evidence="6" type="ORF">DERF_011546</name>
    <name evidence="5" type="ORF">HUG17_10119</name>
</gene>
<organism evidence="6 7">
    <name type="scientific">Dermatophagoides farinae</name>
    <name type="common">American house dust mite</name>
    <dbReference type="NCBI Taxonomy" id="6954"/>
    <lineage>
        <taxon>Eukaryota</taxon>
        <taxon>Metazoa</taxon>
        <taxon>Ecdysozoa</taxon>
        <taxon>Arthropoda</taxon>
        <taxon>Chelicerata</taxon>
        <taxon>Arachnida</taxon>
        <taxon>Acari</taxon>
        <taxon>Acariformes</taxon>
        <taxon>Sarcoptiformes</taxon>
        <taxon>Astigmata</taxon>
        <taxon>Psoroptidia</taxon>
        <taxon>Analgoidea</taxon>
        <taxon>Pyroglyphidae</taxon>
        <taxon>Dermatophagoidinae</taxon>
        <taxon>Dermatophagoides</taxon>
    </lineage>
</organism>
<keyword evidence="5" id="KW-0808">Transferase</keyword>
<keyword evidence="5" id="KW-0418">Kinase</keyword>
<keyword evidence="7" id="KW-1185">Reference proteome</keyword>
<protein>
    <submittedName>
        <fullName evidence="6">Dual specificity protein phosphatase 14</fullName>
    </submittedName>
    <submittedName>
        <fullName evidence="5">Map kinase phosphatase-like protein</fullName>
    </submittedName>
</protein>
<comment type="caution">
    <text evidence="6">The sequence shown here is derived from an EMBL/GenBank/DDBJ whole genome shotgun (WGS) entry which is preliminary data.</text>
</comment>
<evidence type="ECO:0000313" key="6">
    <source>
        <dbReference type="EMBL" id="KAH9506834.1"/>
    </source>
</evidence>
<comment type="similarity">
    <text evidence="1">Belongs to the protein-tyrosine phosphatase family. Non-receptor class dual specificity subfamily.</text>
</comment>
<feature type="compositionally biased region" description="Basic residues" evidence="4">
    <location>
        <begin position="189"/>
        <end position="200"/>
    </location>
</feature>
<dbReference type="EMBL" id="SDOV01000003">
    <property type="protein sequence ID" value="KAH7643428.1"/>
    <property type="molecule type" value="Genomic_DNA"/>
</dbReference>
<evidence type="ECO:0000313" key="7">
    <source>
        <dbReference type="Proteomes" id="UP000790347"/>
    </source>
</evidence>
<reference evidence="5" key="3">
    <citation type="journal article" date="2021" name="World Allergy Organ. J.">
        <title>Chromosome-level assembly of Dermatophagoides farinae genome and transcriptome reveals two novel allergens Der f 37 and Der f 39.</title>
        <authorList>
            <person name="Chen J."/>
            <person name="Cai Z."/>
            <person name="Fan D."/>
            <person name="Hu J."/>
            <person name="Hou Y."/>
            <person name="He Y."/>
            <person name="Zhang Z."/>
            <person name="Zhao Z."/>
            <person name="Gao P."/>
            <person name="Hu W."/>
            <person name="Sun J."/>
            <person name="Li J."/>
            <person name="Ji K."/>
        </authorList>
    </citation>
    <scope>NUCLEOTIDE SEQUENCE</scope>
    <source>
        <strain evidence="5">JKM2019</strain>
    </source>
</reference>
<reference evidence="5" key="2">
    <citation type="submission" date="2020-06" db="EMBL/GenBank/DDBJ databases">
        <authorList>
            <person name="Ji K."/>
            <person name="Li J."/>
        </authorList>
    </citation>
    <scope>NUCLEOTIDE SEQUENCE</scope>
    <source>
        <strain evidence="5">JKM2019</strain>
        <tissue evidence="5">Whole body</tissue>
    </source>
</reference>
<reference evidence="6" key="1">
    <citation type="submission" date="2013-05" db="EMBL/GenBank/DDBJ databases">
        <authorList>
            <person name="Yim A.K.Y."/>
            <person name="Chan T.F."/>
            <person name="Ji K.M."/>
            <person name="Liu X.Y."/>
            <person name="Zhou J.W."/>
            <person name="Li R.Q."/>
            <person name="Yang K.Y."/>
            <person name="Li J."/>
            <person name="Li M."/>
            <person name="Law P.T.W."/>
            <person name="Wu Y.L."/>
            <person name="Cai Z.L."/>
            <person name="Qin H."/>
            <person name="Bao Y."/>
            <person name="Leung R.K.K."/>
            <person name="Ng P.K.S."/>
            <person name="Zou J."/>
            <person name="Zhong X.J."/>
            <person name="Ran P.X."/>
            <person name="Zhong N.S."/>
            <person name="Liu Z.G."/>
            <person name="Tsui S.K.W."/>
        </authorList>
    </citation>
    <scope>NUCLEOTIDE SEQUENCE</scope>
    <source>
        <strain evidence="6">Derf</strain>
        <tissue evidence="6">Whole organism</tissue>
    </source>
</reference>
<dbReference type="SUPFAM" id="SSF52799">
    <property type="entry name" value="(Phosphotyrosine protein) phosphatases II"/>
    <property type="match status" value="1"/>
</dbReference>
<dbReference type="GO" id="GO:0016301">
    <property type="term" value="F:kinase activity"/>
    <property type="evidence" value="ECO:0007669"/>
    <property type="project" value="UniProtKB-KW"/>
</dbReference>
<evidence type="ECO:0000313" key="5">
    <source>
        <dbReference type="EMBL" id="KAH7643428.1"/>
    </source>
</evidence>
<dbReference type="PANTHER" id="PTHR45961:SF6">
    <property type="entry name" value="IP21249P"/>
    <property type="match status" value="1"/>
</dbReference>
<keyword evidence="2" id="KW-0378">Hydrolase</keyword>
<feature type="compositionally biased region" description="Low complexity" evidence="4">
    <location>
        <begin position="201"/>
        <end position="210"/>
    </location>
</feature>
<name>A0A922HV69_DERFA</name>
<keyword evidence="3" id="KW-0904">Protein phosphatase</keyword>
<evidence type="ECO:0000256" key="4">
    <source>
        <dbReference type="SAM" id="MobiDB-lite"/>
    </source>
</evidence>
<dbReference type="InterPro" id="IPR029021">
    <property type="entry name" value="Prot-tyrosine_phosphatase-like"/>
</dbReference>
<feature type="compositionally biased region" description="Low complexity" evidence="4">
    <location>
        <begin position="171"/>
        <end position="188"/>
    </location>
</feature>
<feature type="region of interest" description="Disordered" evidence="4">
    <location>
        <begin position="171"/>
        <end position="210"/>
    </location>
</feature>
<evidence type="ECO:0000256" key="3">
    <source>
        <dbReference type="ARBA" id="ARBA00022912"/>
    </source>
</evidence>
<evidence type="ECO:0000256" key="2">
    <source>
        <dbReference type="ARBA" id="ARBA00022801"/>
    </source>
</evidence>
<dbReference type="PANTHER" id="PTHR45961">
    <property type="entry name" value="IP21249P"/>
    <property type="match status" value="1"/>
</dbReference>
<proteinExistence type="inferred from homology"/>
<dbReference type="GO" id="GO:0004721">
    <property type="term" value="F:phosphoprotein phosphatase activity"/>
    <property type="evidence" value="ECO:0007669"/>
    <property type="project" value="UniProtKB-KW"/>
</dbReference>